<feature type="region of interest" description="Disordered" evidence="1">
    <location>
        <begin position="420"/>
        <end position="441"/>
    </location>
</feature>
<feature type="compositionally biased region" description="Basic and acidic residues" evidence="1">
    <location>
        <begin position="295"/>
        <end position="307"/>
    </location>
</feature>
<dbReference type="RefSeq" id="XP_037222896.1">
    <property type="nucleotide sequence ID" value="XM_037360011.1"/>
</dbReference>
<evidence type="ECO:0000313" key="3">
    <source>
        <dbReference type="EMBL" id="KAF7309446.1"/>
    </source>
</evidence>
<evidence type="ECO:0000313" key="4">
    <source>
        <dbReference type="Proteomes" id="UP000636479"/>
    </source>
</evidence>
<dbReference type="Pfam" id="PF26093">
    <property type="entry name" value="HTH_TGH"/>
    <property type="match status" value="1"/>
</dbReference>
<evidence type="ECO:0000259" key="2">
    <source>
        <dbReference type="PROSITE" id="PS50174"/>
    </source>
</evidence>
<dbReference type="InterPro" id="IPR000467">
    <property type="entry name" value="G_patch_dom"/>
</dbReference>
<reference evidence="3" key="1">
    <citation type="submission" date="2020-05" db="EMBL/GenBank/DDBJ databases">
        <title>Mycena genomes resolve the evolution of fungal bioluminescence.</title>
        <authorList>
            <person name="Tsai I.J."/>
        </authorList>
    </citation>
    <scope>NUCLEOTIDE SEQUENCE</scope>
    <source>
        <strain evidence="3">171206Taipei</strain>
    </source>
</reference>
<comment type="caution">
    <text evidence="3">The sequence shown here is derived from an EMBL/GenBank/DDBJ whole genome shotgun (WGS) entry which is preliminary data.</text>
</comment>
<dbReference type="Pfam" id="PF07713">
    <property type="entry name" value="DUF1604"/>
    <property type="match status" value="1"/>
</dbReference>
<dbReference type="GO" id="GO:0006397">
    <property type="term" value="P:mRNA processing"/>
    <property type="evidence" value="ECO:0007669"/>
    <property type="project" value="InterPro"/>
</dbReference>
<feature type="compositionally biased region" description="Pro residues" evidence="1">
    <location>
        <begin position="482"/>
        <end position="491"/>
    </location>
</feature>
<feature type="compositionally biased region" description="Basic and acidic residues" evidence="1">
    <location>
        <begin position="354"/>
        <end position="369"/>
    </location>
</feature>
<feature type="region of interest" description="Disordered" evidence="1">
    <location>
        <begin position="337"/>
        <end position="402"/>
    </location>
</feature>
<dbReference type="GO" id="GO:0005634">
    <property type="term" value="C:nucleus"/>
    <property type="evidence" value="ECO:0007669"/>
    <property type="project" value="TreeGrafter"/>
</dbReference>
<protein>
    <submittedName>
        <fullName evidence="3">G-patch domain</fullName>
    </submittedName>
</protein>
<feature type="region of interest" description="Disordered" evidence="1">
    <location>
        <begin position="77"/>
        <end position="100"/>
    </location>
</feature>
<dbReference type="GeneID" id="59342527"/>
<feature type="region of interest" description="Disordered" evidence="1">
    <location>
        <begin position="295"/>
        <end position="322"/>
    </location>
</feature>
<evidence type="ECO:0000256" key="1">
    <source>
        <dbReference type="SAM" id="MobiDB-lite"/>
    </source>
</evidence>
<dbReference type="InterPro" id="IPR011666">
    <property type="entry name" value="DUF1604"/>
</dbReference>
<feature type="domain" description="G-patch" evidence="2">
    <location>
        <begin position="152"/>
        <end position="172"/>
    </location>
</feature>
<accession>A0A8H6T388</accession>
<name>A0A8H6T388_9AGAR</name>
<proteinExistence type="predicted"/>
<dbReference type="PROSITE" id="PS50174">
    <property type="entry name" value="G_PATCH"/>
    <property type="match status" value="1"/>
</dbReference>
<dbReference type="Proteomes" id="UP000636479">
    <property type="component" value="Unassembled WGS sequence"/>
</dbReference>
<organism evidence="3 4">
    <name type="scientific">Mycena indigotica</name>
    <dbReference type="NCBI Taxonomy" id="2126181"/>
    <lineage>
        <taxon>Eukaryota</taxon>
        <taxon>Fungi</taxon>
        <taxon>Dikarya</taxon>
        <taxon>Basidiomycota</taxon>
        <taxon>Agaricomycotina</taxon>
        <taxon>Agaricomycetes</taxon>
        <taxon>Agaricomycetidae</taxon>
        <taxon>Agaricales</taxon>
        <taxon>Marasmiineae</taxon>
        <taxon>Mycenaceae</taxon>
        <taxon>Mycena</taxon>
    </lineage>
</organism>
<feature type="region of interest" description="Disordered" evidence="1">
    <location>
        <begin position="599"/>
        <end position="779"/>
    </location>
</feature>
<feature type="region of interest" description="Disordered" evidence="1">
    <location>
        <begin position="475"/>
        <end position="495"/>
    </location>
</feature>
<feature type="compositionally biased region" description="Basic and acidic residues" evidence="1">
    <location>
        <begin position="720"/>
        <end position="734"/>
    </location>
</feature>
<gene>
    <name evidence="3" type="ORF">MIND_00315400</name>
</gene>
<dbReference type="AlphaFoldDB" id="A0A8H6T388"/>
<keyword evidence="4" id="KW-1185">Reference proteome</keyword>
<dbReference type="EMBL" id="JACAZF010000003">
    <property type="protein sequence ID" value="KAF7309446.1"/>
    <property type="molecule type" value="Genomic_DNA"/>
</dbReference>
<sequence length="814" mass="89809">MTSRLKKRLDNLGVDAHSARANENFCLIGTPLPPLEKSKDTGEFVRDEKGRRRLHGAFTGGFSAGYFNTVGSKEGWTPSTFVSSRGDRSKKKTARPEDFMDEEDLQDLRESRNLVDTTEEMDLTKATSLGQGDDEQDSVARALEASMLPTAKDSAGARILKKMGWRIGQGIGPRVTLRQRKLQDLVASGRRFTEADLVIQEEEEEAQKHTYAPRDISVLAMERKDNTHGLGYRPGMSLNEGNANAPVAGPKLAGGFGLGALNDADEDDLDVYEPGSTAQNRNRTAYDIIDREEEEKISIGSKADRAASSRVGPAPPSHAFQDGRAVLPGFVLASSPVSEDRWFPPPEVPQGWKADPRRVWNNESLEKQPEVPPQSSSGRNKFSADQRGSMLGETPLPSAPRSVFEYMSQKDRERIQNISSNAELPSLSQEPGPPPPPTAIRIPRTEPHIALAALNGGFVPFATNPAKQARYTAYLQSQTDSPGPPPQPLPGQPLDEYNKELEDYAKAAVIFKPLSGAMAGRFTSAVVVEHGPQITEGLYMPSKEDLEKKEEELKKEREEKVSPKVHAARLGMYGPMTRETQSWQPARLLCKRFKVKDPEPTTEMQADEQGSGFGQPSTSAGVWDQVSAAAGNLSSGPRDLANIGLGEDETQGRDTLTYQRPAMDVFKAIFASDDEDSDDDAEKAEVDDPTPPAPPEITMAPATETSVVDMNTFKPTFIPRDGKAKKESERTKEKKEKKKKDKDRKTLVSFTEEGESLHIIPNRPKKKRRKEKELEEDESMWVEKPIPDVLKEHDVVTTTADGLPKGRKRAIDFM</sequence>
<feature type="compositionally biased region" description="Acidic residues" evidence="1">
    <location>
        <begin position="672"/>
        <end position="688"/>
    </location>
</feature>
<dbReference type="PANTHER" id="PTHR13384:SF19">
    <property type="entry name" value="G PATCH DOMAIN-CONTAINING PROTEIN 1"/>
    <property type="match status" value="1"/>
</dbReference>
<dbReference type="PANTHER" id="PTHR13384">
    <property type="entry name" value="G PATCH DOMAIN-CONTAINING PROTEIN 1"/>
    <property type="match status" value="1"/>
</dbReference>
<dbReference type="OrthoDB" id="20507at2759"/>
<dbReference type="GO" id="GO:0003723">
    <property type="term" value="F:RNA binding"/>
    <property type="evidence" value="ECO:0007669"/>
    <property type="project" value="TreeGrafter"/>
</dbReference>